<keyword evidence="3" id="KW-0677">Repeat</keyword>
<evidence type="ECO:0000259" key="8">
    <source>
        <dbReference type="PROSITE" id="PS51740"/>
    </source>
</evidence>
<dbReference type="GO" id="GO:0003700">
    <property type="term" value="F:DNA-binding transcription factor activity"/>
    <property type="evidence" value="ECO:0007669"/>
    <property type="project" value="UniProtKB-UniRule"/>
</dbReference>
<dbReference type="PANTHER" id="PTHR34701:SF1">
    <property type="entry name" value="TRANSCRIPTIONAL REGULATOR MRAZ"/>
    <property type="match status" value="1"/>
</dbReference>
<keyword evidence="2 7" id="KW-0963">Cytoplasm</keyword>
<dbReference type="GeneID" id="83005325"/>
<keyword evidence="10" id="KW-1185">Reference proteome</keyword>
<dbReference type="Proteomes" id="UP000284841">
    <property type="component" value="Unassembled WGS sequence"/>
</dbReference>
<dbReference type="HAMAP" id="MF_01008">
    <property type="entry name" value="MraZ"/>
    <property type="match status" value="1"/>
</dbReference>
<reference evidence="9 10" key="1">
    <citation type="submission" date="2018-08" db="EMBL/GenBank/DDBJ databases">
        <title>A genome reference for cultivated species of the human gut microbiota.</title>
        <authorList>
            <person name="Zou Y."/>
            <person name="Xue W."/>
            <person name="Luo G."/>
        </authorList>
    </citation>
    <scope>NUCLEOTIDE SEQUENCE [LARGE SCALE GENOMIC DNA]</scope>
    <source>
        <strain evidence="9 10">AM07-24</strain>
    </source>
</reference>
<organism evidence="9 10">
    <name type="scientific">Emergencia timonensis</name>
    <dbReference type="NCBI Taxonomy" id="1776384"/>
    <lineage>
        <taxon>Bacteria</taxon>
        <taxon>Bacillati</taxon>
        <taxon>Bacillota</taxon>
        <taxon>Clostridia</taxon>
        <taxon>Peptostreptococcales</taxon>
        <taxon>Anaerovoracaceae</taxon>
        <taxon>Emergencia</taxon>
    </lineage>
</organism>
<dbReference type="InterPro" id="IPR020603">
    <property type="entry name" value="MraZ_dom"/>
</dbReference>
<dbReference type="CDD" id="cd16321">
    <property type="entry name" value="MraZ_C"/>
    <property type="match status" value="1"/>
</dbReference>
<dbReference type="Pfam" id="PF02381">
    <property type="entry name" value="MraZ"/>
    <property type="match status" value="2"/>
</dbReference>
<protein>
    <recommendedName>
        <fullName evidence="1 7">Transcriptional regulator MraZ</fullName>
    </recommendedName>
</protein>
<dbReference type="InterPro" id="IPR038619">
    <property type="entry name" value="MraZ_sf"/>
</dbReference>
<evidence type="ECO:0000256" key="6">
    <source>
        <dbReference type="ARBA" id="ARBA00023163"/>
    </source>
</evidence>
<dbReference type="InterPro" id="IPR007159">
    <property type="entry name" value="SpoVT-AbrB_dom"/>
</dbReference>
<dbReference type="InterPro" id="IPR037914">
    <property type="entry name" value="SpoVT-AbrB_sf"/>
</dbReference>
<comment type="caution">
    <text evidence="9">The sequence shown here is derived from an EMBL/GenBank/DDBJ whole genome shotgun (WGS) entry which is preliminary data.</text>
</comment>
<keyword evidence="5 7" id="KW-0238">DNA-binding</keyword>
<dbReference type="InterPro" id="IPR003444">
    <property type="entry name" value="MraZ"/>
</dbReference>
<dbReference type="GO" id="GO:2000143">
    <property type="term" value="P:negative regulation of DNA-templated transcription initiation"/>
    <property type="evidence" value="ECO:0007669"/>
    <property type="project" value="TreeGrafter"/>
</dbReference>
<accession>A0A415E7L7</accession>
<evidence type="ECO:0000256" key="3">
    <source>
        <dbReference type="ARBA" id="ARBA00022737"/>
    </source>
</evidence>
<dbReference type="Gene3D" id="3.40.1550.20">
    <property type="entry name" value="Transcriptional regulator MraZ domain"/>
    <property type="match status" value="1"/>
</dbReference>
<proteinExistence type="inferred from homology"/>
<comment type="subcellular location">
    <subcellularLocation>
        <location evidence="7">Cytoplasm</location>
        <location evidence="7">Nucleoid</location>
    </subcellularLocation>
</comment>
<keyword evidence="4 7" id="KW-0805">Transcription regulation</keyword>
<dbReference type="AlphaFoldDB" id="A0A415E7L7"/>
<dbReference type="PANTHER" id="PTHR34701">
    <property type="entry name" value="TRANSCRIPTIONAL REGULATOR MRAZ"/>
    <property type="match status" value="1"/>
</dbReference>
<dbReference type="GO" id="GO:0009295">
    <property type="term" value="C:nucleoid"/>
    <property type="evidence" value="ECO:0007669"/>
    <property type="project" value="UniProtKB-SubCell"/>
</dbReference>
<feature type="domain" description="SpoVT-AbrB" evidence="8">
    <location>
        <begin position="76"/>
        <end position="119"/>
    </location>
</feature>
<evidence type="ECO:0000256" key="4">
    <source>
        <dbReference type="ARBA" id="ARBA00023015"/>
    </source>
</evidence>
<dbReference type="OrthoDB" id="9807753at2"/>
<comment type="subunit">
    <text evidence="7">Forms oligomers.</text>
</comment>
<dbReference type="RefSeq" id="WP_067540290.1">
    <property type="nucleotide sequence ID" value="NZ_AP025567.1"/>
</dbReference>
<evidence type="ECO:0000256" key="2">
    <source>
        <dbReference type="ARBA" id="ARBA00022490"/>
    </source>
</evidence>
<dbReference type="PROSITE" id="PS51740">
    <property type="entry name" value="SPOVT_ABRB"/>
    <property type="match status" value="2"/>
</dbReference>
<comment type="similarity">
    <text evidence="7">Belongs to the MraZ family.</text>
</comment>
<dbReference type="GO" id="GO:0005737">
    <property type="term" value="C:cytoplasm"/>
    <property type="evidence" value="ECO:0007669"/>
    <property type="project" value="UniProtKB-UniRule"/>
</dbReference>
<name>A0A415E7L7_9FIRM</name>
<dbReference type="EMBL" id="QRMS01000001">
    <property type="protein sequence ID" value="RHJ89670.1"/>
    <property type="molecule type" value="Genomic_DNA"/>
</dbReference>
<dbReference type="GO" id="GO:0000976">
    <property type="term" value="F:transcription cis-regulatory region binding"/>
    <property type="evidence" value="ECO:0007669"/>
    <property type="project" value="TreeGrafter"/>
</dbReference>
<dbReference type="CDD" id="cd16320">
    <property type="entry name" value="MraZ_N"/>
    <property type="match status" value="1"/>
</dbReference>
<evidence type="ECO:0000313" key="10">
    <source>
        <dbReference type="Proteomes" id="UP000284841"/>
    </source>
</evidence>
<evidence type="ECO:0000313" key="9">
    <source>
        <dbReference type="EMBL" id="RHJ89670.1"/>
    </source>
</evidence>
<dbReference type="SUPFAM" id="SSF89447">
    <property type="entry name" value="AbrB/MazE/MraZ-like"/>
    <property type="match status" value="1"/>
</dbReference>
<dbReference type="InterPro" id="IPR035644">
    <property type="entry name" value="MraZ_C"/>
</dbReference>
<sequence>MFMGTYYNSIDAKNRMIVPSKHRDQLGGKCVITKGLDKCLYIYSLPDWEKQLEKIAVLPESDPKVRGYIRHVCANALECDFDKQGRIVIPAELKEYAGIDKELVTMGAMKKIEVWGKEVWDAPDNDTKMDADEFAESLTQYNF</sequence>
<evidence type="ECO:0000256" key="7">
    <source>
        <dbReference type="HAMAP-Rule" id="MF_01008"/>
    </source>
</evidence>
<dbReference type="InterPro" id="IPR035642">
    <property type="entry name" value="MraZ_N"/>
</dbReference>
<dbReference type="NCBIfam" id="TIGR00242">
    <property type="entry name" value="division/cell wall cluster transcriptional repressor MraZ"/>
    <property type="match status" value="1"/>
</dbReference>
<feature type="domain" description="SpoVT-AbrB" evidence="8">
    <location>
        <begin position="5"/>
        <end position="47"/>
    </location>
</feature>
<dbReference type="STRING" id="1776384.GCA_900086585_03010"/>
<gene>
    <name evidence="7 9" type="primary">mraZ</name>
    <name evidence="9" type="ORF">DW099_03620</name>
</gene>
<evidence type="ECO:0000256" key="5">
    <source>
        <dbReference type="ARBA" id="ARBA00023125"/>
    </source>
</evidence>
<keyword evidence="6 7" id="KW-0804">Transcription</keyword>
<evidence type="ECO:0000256" key="1">
    <source>
        <dbReference type="ARBA" id="ARBA00013860"/>
    </source>
</evidence>